<keyword evidence="3" id="KW-1185">Reference proteome</keyword>
<name>A0AA88DPV8_FICCA</name>
<dbReference type="Proteomes" id="UP001187192">
    <property type="component" value="Unassembled WGS sequence"/>
</dbReference>
<feature type="compositionally biased region" description="Basic and acidic residues" evidence="1">
    <location>
        <begin position="39"/>
        <end position="54"/>
    </location>
</feature>
<reference evidence="2" key="1">
    <citation type="submission" date="2023-07" db="EMBL/GenBank/DDBJ databases">
        <title>draft genome sequence of fig (Ficus carica).</title>
        <authorList>
            <person name="Takahashi T."/>
            <person name="Nishimura K."/>
        </authorList>
    </citation>
    <scope>NUCLEOTIDE SEQUENCE</scope>
</reference>
<feature type="compositionally biased region" description="Basic and acidic residues" evidence="1">
    <location>
        <begin position="16"/>
        <end position="30"/>
    </location>
</feature>
<sequence length="54" mass="6167">MMGFEEEIGGRSCGGEWRREREGVARERKNGGLAAGGDWRLERKGEARERMEAR</sequence>
<dbReference type="EMBL" id="BTGU01000085">
    <property type="protein sequence ID" value="GMN59258.1"/>
    <property type="molecule type" value="Genomic_DNA"/>
</dbReference>
<organism evidence="2 3">
    <name type="scientific">Ficus carica</name>
    <name type="common">Common fig</name>
    <dbReference type="NCBI Taxonomy" id="3494"/>
    <lineage>
        <taxon>Eukaryota</taxon>
        <taxon>Viridiplantae</taxon>
        <taxon>Streptophyta</taxon>
        <taxon>Embryophyta</taxon>
        <taxon>Tracheophyta</taxon>
        <taxon>Spermatophyta</taxon>
        <taxon>Magnoliopsida</taxon>
        <taxon>eudicotyledons</taxon>
        <taxon>Gunneridae</taxon>
        <taxon>Pentapetalae</taxon>
        <taxon>rosids</taxon>
        <taxon>fabids</taxon>
        <taxon>Rosales</taxon>
        <taxon>Moraceae</taxon>
        <taxon>Ficeae</taxon>
        <taxon>Ficus</taxon>
    </lineage>
</organism>
<dbReference type="AlphaFoldDB" id="A0AA88DPV8"/>
<evidence type="ECO:0000256" key="1">
    <source>
        <dbReference type="SAM" id="MobiDB-lite"/>
    </source>
</evidence>
<proteinExistence type="predicted"/>
<feature type="region of interest" description="Disordered" evidence="1">
    <location>
        <begin position="1"/>
        <end position="54"/>
    </location>
</feature>
<evidence type="ECO:0000313" key="2">
    <source>
        <dbReference type="EMBL" id="GMN59258.1"/>
    </source>
</evidence>
<protein>
    <submittedName>
        <fullName evidence="2">Uncharacterized protein</fullName>
    </submittedName>
</protein>
<gene>
    <name evidence="2" type="ORF">TIFTF001_028346</name>
</gene>
<evidence type="ECO:0000313" key="3">
    <source>
        <dbReference type="Proteomes" id="UP001187192"/>
    </source>
</evidence>
<comment type="caution">
    <text evidence="2">The sequence shown here is derived from an EMBL/GenBank/DDBJ whole genome shotgun (WGS) entry which is preliminary data.</text>
</comment>
<accession>A0AA88DPV8</accession>